<evidence type="ECO:0000256" key="3">
    <source>
        <dbReference type="ARBA" id="ARBA00022714"/>
    </source>
</evidence>
<dbReference type="SUPFAM" id="SSF54292">
    <property type="entry name" value="2Fe-2S ferredoxin-like"/>
    <property type="match status" value="1"/>
</dbReference>
<evidence type="ECO:0000313" key="11">
    <source>
        <dbReference type="Proteomes" id="UP001579974"/>
    </source>
</evidence>
<keyword evidence="3" id="KW-0001">2Fe-2S</keyword>
<evidence type="ECO:0000256" key="1">
    <source>
        <dbReference type="ARBA" id="ARBA00007874"/>
    </source>
</evidence>
<comment type="similarity">
    <text evidence="1">Belongs to the 2Fe2S plant-type ferredoxin family.</text>
</comment>
<protein>
    <submittedName>
        <fullName evidence="10">2Fe-2S iron-sulfur cluster binding domain-containing protein</fullName>
    </submittedName>
</protein>
<comment type="cofactor">
    <cofactor evidence="8">
        <name>[2Fe-2S] cluster</name>
        <dbReference type="ChEBI" id="CHEBI:190135"/>
    </cofactor>
</comment>
<dbReference type="Proteomes" id="UP001579974">
    <property type="component" value="Unassembled WGS sequence"/>
</dbReference>
<evidence type="ECO:0000256" key="4">
    <source>
        <dbReference type="ARBA" id="ARBA00022723"/>
    </source>
</evidence>
<sequence length="94" mass="10258">MYKVTVSRGRLEESSVFSCDGTMSLLDAARNQGVKISYGCRGGGCGMCKIKVDEGQFERGLCSKAVLPDSDRELNYTLACKTFPKSDMMVSLQT</sequence>
<dbReference type="RefSeq" id="WP_275476401.1">
    <property type="nucleotide sequence ID" value="NZ_CP162940.1"/>
</dbReference>
<dbReference type="InterPro" id="IPR006058">
    <property type="entry name" value="2Fe2S_fd_BS"/>
</dbReference>
<keyword evidence="5" id="KW-0249">Electron transport</keyword>
<accession>A0ABV5AD50</accession>
<dbReference type="CDD" id="cd00207">
    <property type="entry name" value="fer2"/>
    <property type="match status" value="1"/>
</dbReference>
<evidence type="ECO:0000259" key="9">
    <source>
        <dbReference type="PROSITE" id="PS51085"/>
    </source>
</evidence>
<comment type="caution">
    <text evidence="10">The sequence shown here is derived from an EMBL/GenBank/DDBJ whole genome shotgun (WGS) entry which is preliminary data.</text>
</comment>
<dbReference type="Gene3D" id="3.10.20.30">
    <property type="match status" value="1"/>
</dbReference>
<keyword evidence="2" id="KW-0813">Transport</keyword>
<feature type="domain" description="2Fe-2S ferredoxin-type" evidence="9">
    <location>
        <begin position="2"/>
        <end position="94"/>
    </location>
</feature>
<evidence type="ECO:0000256" key="2">
    <source>
        <dbReference type="ARBA" id="ARBA00022448"/>
    </source>
</evidence>
<dbReference type="PROSITE" id="PS51085">
    <property type="entry name" value="2FE2S_FER_2"/>
    <property type="match status" value="1"/>
</dbReference>
<dbReference type="PANTHER" id="PTHR43112:SF30">
    <property type="entry name" value="FERREDOXIN-3, CHLOROPLASTIC"/>
    <property type="match status" value="1"/>
</dbReference>
<dbReference type="InterPro" id="IPR001041">
    <property type="entry name" value="2Fe-2S_ferredoxin-type"/>
</dbReference>
<name>A0ABV5AD50_9BACL</name>
<proteinExistence type="inferred from homology"/>
<dbReference type="PROSITE" id="PS00197">
    <property type="entry name" value="2FE2S_FER_1"/>
    <property type="match status" value="1"/>
</dbReference>
<keyword evidence="7" id="KW-0411">Iron-sulfur</keyword>
<organism evidence="10 11">
    <name type="scientific">Alicyclobacillus fastidiosus</name>
    <dbReference type="NCBI Taxonomy" id="392011"/>
    <lineage>
        <taxon>Bacteria</taxon>
        <taxon>Bacillati</taxon>
        <taxon>Bacillota</taxon>
        <taxon>Bacilli</taxon>
        <taxon>Bacillales</taxon>
        <taxon>Alicyclobacillaceae</taxon>
        <taxon>Alicyclobacillus</taxon>
    </lineage>
</organism>
<dbReference type="Pfam" id="PF00111">
    <property type="entry name" value="Fer2"/>
    <property type="match status" value="1"/>
</dbReference>
<dbReference type="PANTHER" id="PTHR43112">
    <property type="entry name" value="FERREDOXIN"/>
    <property type="match status" value="1"/>
</dbReference>
<dbReference type="EMBL" id="JBDXSU010000004">
    <property type="protein sequence ID" value="MFB5189780.1"/>
    <property type="molecule type" value="Genomic_DNA"/>
</dbReference>
<evidence type="ECO:0000256" key="6">
    <source>
        <dbReference type="ARBA" id="ARBA00023004"/>
    </source>
</evidence>
<keyword evidence="6" id="KW-0408">Iron</keyword>
<keyword evidence="4" id="KW-0479">Metal-binding</keyword>
<dbReference type="InterPro" id="IPR036010">
    <property type="entry name" value="2Fe-2S_ferredoxin-like_sf"/>
</dbReference>
<gene>
    <name evidence="10" type="ORF">KKP3000_003168</name>
</gene>
<dbReference type="InterPro" id="IPR012675">
    <property type="entry name" value="Beta-grasp_dom_sf"/>
</dbReference>
<evidence type="ECO:0000256" key="5">
    <source>
        <dbReference type="ARBA" id="ARBA00022982"/>
    </source>
</evidence>
<evidence type="ECO:0000313" key="10">
    <source>
        <dbReference type="EMBL" id="MFB5189780.1"/>
    </source>
</evidence>
<evidence type="ECO:0000256" key="7">
    <source>
        <dbReference type="ARBA" id="ARBA00023014"/>
    </source>
</evidence>
<keyword evidence="11" id="KW-1185">Reference proteome</keyword>
<reference evidence="10 11" key="1">
    <citation type="journal article" date="2024" name="Int. J. Mol. Sci.">
        <title>Exploration of Alicyclobacillus spp. Genome in Search of Antibiotic Resistance.</title>
        <authorList>
            <person name="Bucka-Kolendo J."/>
            <person name="Kiousi D.E."/>
            <person name="Dekowska A."/>
            <person name="Mikolajczuk-Szczyrba A."/>
            <person name="Karadedos D.M."/>
            <person name="Michael P."/>
            <person name="Galanis A."/>
            <person name="Sokolowska B."/>
        </authorList>
    </citation>
    <scope>NUCLEOTIDE SEQUENCE [LARGE SCALE GENOMIC DNA]</scope>
    <source>
        <strain evidence="10 11">KKP 3000</strain>
    </source>
</reference>
<evidence type="ECO:0000256" key="8">
    <source>
        <dbReference type="ARBA" id="ARBA00034078"/>
    </source>
</evidence>